<dbReference type="AlphaFoldDB" id="A0A1E1K871"/>
<protein>
    <submittedName>
        <fullName evidence="2">Uncharacterized protein</fullName>
    </submittedName>
</protein>
<organism evidence="2 3">
    <name type="scientific">Rhynchosporium graminicola</name>
    <dbReference type="NCBI Taxonomy" id="2792576"/>
    <lineage>
        <taxon>Eukaryota</taxon>
        <taxon>Fungi</taxon>
        <taxon>Dikarya</taxon>
        <taxon>Ascomycota</taxon>
        <taxon>Pezizomycotina</taxon>
        <taxon>Leotiomycetes</taxon>
        <taxon>Helotiales</taxon>
        <taxon>Ploettnerulaceae</taxon>
        <taxon>Rhynchosporium</taxon>
    </lineage>
</organism>
<accession>A0A1E1K871</accession>
<gene>
    <name evidence="2" type="ORF">RCO7_10337</name>
</gene>
<comment type="caution">
    <text evidence="2">The sequence shown here is derived from an EMBL/GenBank/DDBJ whole genome shotgun (WGS) entry which is preliminary data.</text>
</comment>
<dbReference type="InParanoid" id="A0A1E1K871"/>
<keyword evidence="1" id="KW-0732">Signal</keyword>
<dbReference type="EMBL" id="FJUW01000008">
    <property type="protein sequence ID" value="CZS94273.1"/>
    <property type="molecule type" value="Genomic_DNA"/>
</dbReference>
<feature type="signal peptide" evidence="1">
    <location>
        <begin position="1"/>
        <end position="27"/>
    </location>
</feature>
<keyword evidence="3" id="KW-1185">Reference proteome</keyword>
<sequence length="123" mass="13620">MPHWQGRELALYLLLTGAGELVSTLEAEIYSKDLPVSKGLPGVVDIVLHLLNSRISQEQIRRTLGRAYSYSKDNDSILSNVPQLDVSFGCTASSNADLDRQSESLRIANYDIEPGYLRPTLVD</sequence>
<reference evidence="3" key="1">
    <citation type="submission" date="2016-03" db="EMBL/GenBank/DDBJ databases">
        <authorList>
            <person name="Ploux O."/>
        </authorList>
    </citation>
    <scope>NUCLEOTIDE SEQUENCE [LARGE SCALE GENOMIC DNA]</scope>
    <source>
        <strain evidence="3">UK7</strain>
    </source>
</reference>
<dbReference type="Proteomes" id="UP000178129">
    <property type="component" value="Unassembled WGS sequence"/>
</dbReference>
<feature type="chain" id="PRO_5009445672" evidence="1">
    <location>
        <begin position="28"/>
        <end position="123"/>
    </location>
</feature>
<proteinExistence type="predicted"/>
<evidence type="ECO:0000313" key="2">
    <source>
        <dbReference type="EMBL" id="CZS94273.1"/>
    </source>
</evidence>
<evidence type="ECO:0000256" key="1">
    <source>
        <dbReference type="SAM" id="SignalP"/>
    </source>
</evidence>
<name>A0A1E1K871_9HELO</name>
<evidence type="ECO:0000313" key="3">
    <source>
        <dbReference type="Proteomes" id="UP000178129"/>
    </source>
</evidence>